<dbReference type="EMBL" id="JAENHM010000073">
    <property type="protein sequence ID" value="MBK1841063.1"/>
    <property type="molecule type" value="Genomic_DNA"/>
</dbReference>
<evidence type="ECO:0000256" key="1">
    <source>
        <dbReference type="ARBA" id="ARBA00004651"/>
    </source>
</evidence>
<comment type="similarity">
    <text evidence="2 7">Belongs to the MgtC/SapB family.</text>
</comment>
<gene>
    <name evidence="10" type="ORF">JHL17_27045</name>
</gene>
<sequence length="185" mass="19688">MGLTTVLTAEEIGLRLLAAAFCGVLLGLDREMRGKAAGLRTHTLISISCALTTLVALELYVGLQATGDERPSDPVRVIQGVAQAVGFISAGVMFRSGDSVRGATTAAVIWVAGALGIACGAGYFMLAGMTLGLCLIVTILFTVLLDRFPQLGKDDEDSRARERRRASRHSSPRGRIRRIARSSRE</sequence>
<evidence type="ECO:0000313" key="10">
    <source>
        <dbReference type="EMBL" id="MBK1841063.1"/>
    </source>
</evidence>
<comment type="caution">
    <text evidence="10">The sequence shown here is derived from an EMBL/GenBank/DDBJ whole genome shotgun (WGS) entry which is preliminary data.</text>
</comment>
<dbReference type="PANTHER" id="PTHR33778">
    <property type="entry name" value="PROTEIN MGTC"/>
    <property type="match status" value="1"/>
</dbReference>
<feature type="transmembrane region" description="Helical" evidence="7">
    <location>
        <begin position="130"/>
        <end position="149"/>
    </location>
</feature>
<proteinExistence type="inferred from homology"/>
<keyword evidence="5 7" id="KW-1133">Transmembrane helix</keyword>
<dbReference type="PRINTS" id="PR01837">
    <property type="entry name" value="MGTCSAPBPROT"/>
</dbReference>
<dbReference type="Pfam" id="PF02308">
    <property type="entry name" value="MgtC"/>
    <property type="match status" value="1"/>
</dbReference>
<accession>A0ABS1FCA6</accession>
<evidence type="ECO:0000256" key="6">
    <source>
        <dbReference type="ARBA" id="ARBA00023136"/>
    </source>
</evidence>
<dbReference type="InterPro" id="IPR003416">
    <property type="entry name" value="MgtC/SapB/SrpB/YhiD_fam"/>
</dbReference>
<keyword evidence="7" id="KW-0997">Cell inner membrane</keyword>
<dbReference type="RefSeq" id="WP_200197772.1">
    <property type="nucleotide sequence ID" value="NZ_JAENHM010000073.1"/>
</dbReference>
<feature type="region of interest" description="Disordered" evidence="8">
    <location>
        <begin position="154"/>
        <end position="185"/>
    </location>
</feature>
<evidence type="ECO:0000256" key="2">
    <source>
        <dbReference type="ARBA" id="ARBA00009298"/>
    </source>
</evidence>
<keyword evidence="3" id="KW-1003">Cell membrane</keyword>
<keyword evidence="11" id="KW-1185">Reference proteome</keyword>
<evidence type="ECO:0000256" key="8">
    <source>
        <dbReference type="SAM" id="MobiDB-lite"/>
    </source>
</evidence>
<evidence type="ECO:0000256" key="3">
    <source>
        <dbReference type="ARBA" id="ARBA00022475"/>
    </source>
</evidence>
<evidence type="ECO:0000256" key="4">
    <source>
        <dbReference type="ARBA" id="ARBA00022692"/>
    </source>
</evidence>
<evidence type="ECO:0000256" key="7">
    <source>
        <dbReference type="RuleBase" id="RU365041"/>
    </source>
</evidence>
<feature type="domain" description="MgtC/SapB/SrpB/YhiD N-terminal" evidence="9">
    <location>
        <begin position="16"/>
        <end position="144"/>
    </location>
</feature>
<comment type="subcellular location">
    <subcellularLocation>
        <location evidence="7">Cell inner membrane</location>
        <topology evidence="7">Multi-pass membrane protein</topology>
    </subcellularLocation>
    <subcellularLocation>
        <location evidence="1">Cell membrane</location>
        <topology evidence="1">Multi-pass membrane protein</topology>
    </subcellularLocation>
</comment>
<evidence type="ECO:0000259" key="9">
    <source>
        <dbReference type="Pfam" id="PF02308"/>
    </source>
</evidence>
<feature type="transmembrane region" description="Helical" evidence="7">
    <location>
        <begin position="106"/>
        <end position="124"/>
    </location>
</feature>
<dbReference type="PANTHER" id="PTHR33778:SF1">
    <property type="entry name" value="MAGNESIUM TRANSPORTER YHID-RELATED"/>
    <property type="match status" value="1"/>
</dbReference>
<dbReference type="Proteomes" id="UP000652760">
    <property type="component" value="Unassembled WGS sequence"/>
</dbReference>
<organism evidence="10 11">
    <name type="scientific">Azospirillum endophyticum</name>
    <dbReference type="NCBI Taxonomy" id="2800326"/>
    <lineage>
        <taxon>Bacteria</taxon>
        <taxon>Pseudomonadati</taxon>
        <taxon>Pseudomonadota</taxon>
        <taxon>Alphaproteobacteria</taxon>
        <taxon>Rhodospirillales</taxon>
        <taxon>Azospirillaceae</taxon>
        <taxon>Azospirillum</taxon>
    </lineage>
</organism>
<feature type="transmembrane region" description="Helical" evidence="7">
    <location>
        <begin position="12"/>
        <end position="29"/>
    </location>
</feature>
<dbReference type="InterPro" id="IPR049177">
    <property type="entry name" value="MgtC_SapB_SrpB_YhiD_N"/>
</dbReference>
<keyword evidence="4 7" id="KW-0812">Transmembrane</keyword>
<feature type="transmembrane region" description="Helical" evidence="7">
    <location>
        <begin position="41"/>
        <end position="63"/>
    </location>
</feature>
<reference evidence="11" key="1">
    <citation type="submission" date="2021-01" db="EMBL/GenBank/DDBJ databases">
        <title>Genome public.</title>
        <authorList>
            <person name="Liu C."/>
            <person name="Sun Q."/>
        </authorList>
    </citation>
    <scope>NUCLEOTIDE SEQUENCE [LARGE SCALE GENOMIC DNA]</scope>
    <source>
        <strain evidence="11">YIM B02556</strain>
    </source>
</reference>
<feature type="compositionally biased region" description="Basic residues" evidence="8">
    <location>
        <begin position="161"/>
        <end position="185"/>
    </location>
</feature>
<name>A0ABS1FCA6_9PROT</name>
<protein>
    <recommendedName>
        <fullName evidence="7">Protein MgtC</fullName>
    </recommendedName>
</protein>
<evidence type="ECO:0000256" key="5">
    <source>
        <dbReference type="ARBA" id="ARBA00022989"/>
    </source>
</evidence>
<evidence type="ECO:0000313" key="11">
    <source>
        <dbReference type="Proteomes" id="UP000652760"/>
    </source>
</evidence>
<keyword evidence="6 7" id="KW-0472">Membrane</keyword>